<dbReference type="GO" id="GO:0004414">
    <property type="term" value="F:homoserine O-acetyltransferase activity"/>
    <property type="evidence" value="ECO:0007669"/>
    <property type="project" value="UniProtKB-EC"/>
</dbReference>
<evidence type="ECO:0000256" key="5">
    <source>
        <dbReference type="ARBA" id="ARBA00023315"/>
    </source>
</evidence>
<dbReference type="EMBL" id="JXKM01000005">
    <property type="protein sequence ID" value="OJG35686.1"/>
    <property type="molecule type" value="Genomic_DNA"/>
</dbReference>
<dbReference type="InterPro" id="IPR033752">
    <property type="entry name" value="MetA_family"/>
</dbReference>
<dbReference type="Gene3D" id="3.40.50.880">
    <property type="match status" value="1"/>
</dbReference>
<evidence type="ECO:0000256" key="7">
    <source>
        <dbReference type="HAMAP-Rule" id="MF_00295"/>
    </source>
</evidence>
<evidence type="ECO:0000313" key="10">
    <source>
        <dbReference type="Proteomes" id="UP000183700"/>
    </source>
</evidence>
<feature type="site" description="Important for acyl-CoA specificity" evidence="7">
    <location>
        <position position="111"/>
    </location>
</feature>
<dbReference type="SUPFAM" id="SSF52317">
    <property type="entry name" value="Class I glutamine amidotransferase-like"/>
    <property type="match status" value="1"/>
</dbReference>
<dbReference type="InterPro" id="IPR029062">
    <property type="entry name" value="Class_I_gatase-like"/>
</dbReference>
<keyword evidence="10" id="KW-1185">Reference proteome</keyword>
<gene>
    <name evidence="7" type="primary">metAA</name>
    <name evidence="9" type="ORF">RV00_GL002440</name>
</gene>
<evidence type="ECO:0000256" key="4">
    <source>
        <dbReference type="ARBA" id="ARBA00023167"/>
    </source>
</evidence>
<dbReference type="Pfam" id="PF04204">
    <property type="entry name" value="HTS"/>
    <property type="match status" value="1"/>
</dbReference>
<feature type="binding site" evidence="7">
    <location>
        <position position="191"/>
    </location>
    <ligand>
        <name>substrate</name>
    </ligand>
</feature>
<dbReference type="GO" id="GO:0019281">
    <property type="term" value="P:L-methionine biosynthetic process from homoserine via O-succinyl-L-homoserine and cystathionine"/>
    <property type="evidence" value="ECO:0007669"/>
    <property type="project" value="InterPro"/>
</dbReference>
<evidence type="ECO:0000256" key="2">
    <source>
        <dbReference type="ARBA" id="ARBA00022605"/>
    </source>
</evidence>
<dbReference type="OrthoDB" id="9772423at2"/>
<accession>A0A1L8SUN8</accession>
<keyword evidence="1 7" id="KW-0963">Cytoplasm</keyword>
<reference evidence="9 10" key="1">
    <citation type="submission" date="2014-12" db="EMBL/GenBank/DDBJ databases">
        <title>Draft genome sequences of 29 type strains of Enterococci.</title>
        <authorList>
            <person name="Zhong Z."/>
            <person name="Sun Z."/>
            <person name="Liu W."/>
            <person name="Zhang W."/>
            <person name="Zhang H."/>
        </authorList>
    </citation>
    <scope>NUCLEOTIDE SEQUENCE [LARGE SCALE GENOMIC DNA]</scope>
    <source>
        <strain evidence="9 10">DSM 22802</strain>
    </source>
</reference>
<evidence type="ECO:0000256" key="6">
    <source>
        <dbReference type="ARBA" id="ARBA00049043"/>
    </source>
</evidence>
<keyword evidence="3 7" id="KW-0808">Transferase</keyword>
<dbReference type="PANTHER" id="PTHR20919:SF0">
    <property type="entry name" value="HOMOSERINE O-SUCCINYLTRANSFERASE"/>
    <property type="match status" value="1"/>
</dbReference>
<feature type="site" description="Important for substrate specificity" evidence="7">
    <location>
        <position position="191"/>
    </location>
</feature>
<dbReference type="RefSeq" id="WP_071862241.1">
    <property type="nucleotide sequence ID" value="NZ_JBHLVS010000001.1"/>
</dbReference>
<feature type="binding site" evidence="7">
    <location>
        <position position="248"/>
    </location>
    <ligand>
        <name>substrate</name>
    </ligand>
</feature>
<feature type="active site" description="Proton acceptor" evidence="7">
    <location>
        <position position="234"/>
    </location>
</feature>
<comment type="catalytic activity">
    <reaction evidence="6 7">
        <text>L-homoserine + acetyl-CoA = O-acetyl-L-homoserine + CoA</text>
        <dbReference type="Rhea" id="RHEA:13701"/>
        <dbReference type="ChEBI" id="CHEBI:57287"/>
        <dbReference type="ChEBI" id="CHEBI:57288"/>
        <dbReference type="ChEBI" id="CHEBI:57476"/>
        <dbReference type="ChEBI" id="CHEBI:57716"/>
        <dbReference type="EC" id="2.3.1.31"/>
    </reaction>
</comment>
<organism evidence="9 10">
    <name type="scientific">Enterococcus devriesei</name>
    <dbReference type="NCBI Taxonomy" id="319970"/>
    <lineage>
        <taxon>Bacteria</taxon>
        <taxon>Bacillati</taxon>
        <taxon>Bacillota</taxon>
        <taxon>Bacilli</taxon>
        <taxon>Lactobacillales</taxon>
        <taxon>Enterococcaceae</taxon>
        <taxon>Enterococcus</taxon>
    </lineage>
</organism>
<feature type="binding site" evidence="7">
    <location>
        <position position="163"/>
    </location>
    <ligand>
        <name>substrate</name>
    </ligand>
</feature>
<dbReference type="GO" id="GO:0008899">
    <property type="term" value="F:homoserine O-succinyltransferase activity"/>
    <property type="evidence" value="ECO:0007669"/>
    <property type="project" value="UniProtKB-UniRule"/>
</dbReference>
<dbReference type="PANTHER" id="PTHR20919">
    <property type="entry name" value="HOMOSERINE O-SUCCINYLTRANSFERASE"/>
    <property type="match status" value="1"/>
</dbReference>
<dbReference type="CDD" id="cd03131">
    <property type="entry name" value="GATase1_HTS"/>
    <property type="match status" value="1"/>
</dbReference>
<dbReference type="GO" id="GO:0005737">
    <property type="term" value="C:cytoplasm"/>
    <property type="evidence" value="ECO:0007669"/>
    <property type="project" value="UniProtKB-SubCell"/>
</dbReference>
<evidence type="ECO:0000313" key="9">
    <source>
        <dbReference type="EMBL" id="OJG35686.1"/>
    </source>
</evidence>
<dbReference type="PIRSF" id="PIRSF000450">
    <property type="entry name" value="H_ser_succinyltr"/>
    <property type="match status" value="1"/>
</dbReference>
<feature type="active site" evidence="7">
    <location>
        <position position="236"/>
    </location>
</feature>
<comment type="caution">
    <text evidence="9">The sequence shown here is derived from an EMBL/GenBank/DDBJ whole genome shotgun (WGS) entry which is preliminary data.</text>
</comment>
<comment type="caution">
    <text evidence="7">Lacks conserved residue(s) required for the propagation of feature annotation.</text>
</comment>
<name>A0A1L8SUN8_9ENTE</name>
<comment type="function">
    <text evidence="7">Transfers an acetyl group from acetyl-CoA to L-homoserine, forming acetyl-L-homoserine.</text>
</comment>
<dbReference type="EC" id="2.3.1.31" evidence="7"/>
<dbReference type="Proteomes" id="UP000183700">
    <property type="component" value="Unassembled WGS sequence"/>
</dbReference>
<protein>
    <recommendedName>
        <fullName evidence="7">Homoserine O-acetyltransferase</fullName>
        <shortName evidence="7">HAT</shortName>
        <ecNumber evidence="7">2.3.1.31</ecNumber>
    </recommendedName>
    <alternativeName>
        <fullName evidence="7">Homoserine transacetylase</fullName>
        <shortName evidence="7">HTA</shortName>
    </alternativeName>
</protein>
<evidence type="ECO:0000256" key="3">
    <source>
        <dbReference type="ARBA" id="ARBA00022679"/>
    </source>
</evidence>
<dbReference type="HAMAP" id="MF_00295">
    <property type="entry name" value="MetA_acyltransf"/>
    <property type="match status" value="1"/>
</dbReference>
<keyword evidence="4 7" id="KW-0486">Methionine biosynthesis</keyword>
<dbReference type="NCBIfam" id="TIGR01001">
    <property type="entry name" value="metA"/>
    <property type="match status" value="1"/>
</dbReference>
<proteinExistence type="inferred from homology"/>
<dbReference type="UniPathway" id="UPA00051">
    <property type="reaction ID" value="UER00074"/>
</dbReference>
<dbReference type="AlphaFoldDB" id="A0A1L8SUN8"/>
<sequence length="309" mass="36714">MPIRLDVDFPAKSVLEIEDIFAIDNMRAEHQDIRPLKLLILNLMPNKIDTEIHLLRLISQSPLQIDVDFLKVASHEAKNTSKNHLDKFYLEFSQIVDTCYDGLIITGAPVEQLTFTEVDYWAELVEIMEWSQRAVTSVVHICWGAQAGLYHHFGIDKLPFPEKMFGIYQQEIEYQHRLFRGFDDRFWMPQSRYTGINEEQVRNQPKIKVIAKDDHARSAILLSEDEHDIFLMGHFEYDTDTLEKEYLRDHERGLTTAQPENYYEGEKITNYWRAHAHLFYHNWLNDVYQMTPYPLTEIRQRQQKRKLKP</sequence>
<comment type="subcellular location">
    <subcellularLocation>
        <location evidence="7">Cytoplasm</location>
    </subcellularLocation>
</comment>
<dbReference type="STRING" id="319970.RV00_GL002440"/>
<keyword evidence="2 7" id="KW-0028">Amino-acid biosynthesis</keyword>
<keyword evidence="5 7" id="KW-0012">Acyltransferase</keyword>
<evidence type="ECO:0000256" key="8">
    <source>
        <dbReference type="PIRSR" id="PIRSR000450-1"/>
    </source>
</evidence>
<evidence type="ECO:0000256" key="1">
    <source>
        <dbReference type="ARBA" id="ARBA00022490"/>
    </source>
</evidence>
<dbReference type="InterPro" id="IPR005697">
    <property type="entry name" value="HST_MetA"/>
</dbReference>
<feature type="active site" description="Acyl-thioester intermediate" evidence="7 8">
    <location>
        <position position="142"/>
    </location>
</feature>
<comment type="similarity">
    <text evidence="7">Belongs to the MetA family.</text>
</comment>
<comment type="pathway">
    <text evidence="7">Amino-acid biosynthesis; L-methionine biosynthesis via de novo pathway; O-acetyl-L-homoserine from L-homoserine: step 1/1.</text>
</comment>